<dbReference type="InterPro" id="IPR002347">
    <property type="entry name" value="SDR_fam"/>
</dbReference>
<dbReference type="Gene3D" id="3.40.50.720">
    <property type="entry name" value="NAD(P)-binding Rossmann-like Domain"/>
    <property type="match status" value="1"/>
</dbReference>
<keyword evidence="1" id="KW-0677">Repeat</keyword>
<feature type="signal peptide" evidence="3">
    <location>
        <begin position="1"/>
        <end position="24"/>
    </location>
</feature>
<evidence type="ECO:0000313" key="7">
    <source>
        <dbReference type="Proteomes" id="UP001408356"/>
    </source>
</evidence>
<protein>
    <recommendedName>
        <fullName evidence="8">NACHT domain-containing protein</fullName>
    </recommendedName>
</protein>
<dbReference type="InterPro" id="IPR056693">
    <property type="entry name" value="DUF7791"/>
</dbReference>
<evidence type="ECO:0000256" key="3">
    <source>
        <dbReference type="SAM" id="SignalP"/>
    </source>
</evidence>
<dbReference type="EMBL" id="JARVKF010000426">
    <property type="protein sequence ID" value="KAK9414474.1"/>
    <property type="molecule type" value="Genomic_DNA"/>
</dbReference>
<feature type="domain" description="DUF7791" evidence="5">
    <location>
        <begin position="628"/>
        <end position="739"/>
    </location>
</feature>
<dbReference type="SUPFAM" id="SSF52540">
    <property type="entry name" value="P-loop containing nucleoside triphosphate hydrolases"/>
    <property type="match status" value="1"/>
</dbReference>
<dbReference type="InterPro" id="IPR036291">
    <property type="entry name" value="NAD(P)-bd_dom_sf"/>
</dbReference>
<keyword evidence="7" id="KW-1185">Reference proteome</keyword>
<dbReference type="PANTHER" id="PTHR10039">
    <property type="entry name" value="AMELOGENIN"/>
    <property type="match status" value="1"/>
</dbReference>
<organism evidence="6 7">
    <name type="scientific">Seiridium unicorne</name>
    <dbReference type="NCBI Taxonomy" id="138068"/>
    <lineage>
        <taxon>Eukaryota</taxon>
        <taxon>Fungi</taxon>
        <taxon>Dikarya</taxon>
        <taxon>Ascomycota</taxon>
        <taxon>Pezizomycotina</taxon>
        <taxon>Sordariomycetes</taxon>
        <taxon>Xylariomycetidae</taxon>
        <taxon>Amphisphaeriales</taxon>
        <taxon>Sporocadaceae</taxon>
        <taxon>Seiridium</taxon>
    </lineage>
</organism>
<feature type="compositionally biased region" description="Polar residues" evidence="2">
    <location>
        <begin position="242"/>
        <end position="253"/>
    </location>
</feature>
<feature type="chain" id="PRO_5046971867" description="NACHT domain-containing protein" evidence="3">
    <location>
        <begin position="25"/>
        <end position="1267"/>
    </location>
</feature>
<dbReference type="Pfam" id="PF25053">
    <property type="entry name" value="DUF7791"/>
    <property type="match status" value="1"/>
</dbReference>
<sequence>MDPSATLQNALAIISLLEFSLSLATGDSSTVSLVGQPSKSAQAQARTRVSEVIDYFRSLIIDCSASSYNTSGDKVTVERPVRDCCDQATVILNLLGSQTSSIQTTEWQAFQNKWKIICENGTIAIARGSFGEHGAELRKWLIELLSDGSSSLNNHLHHLQKEADGLSSVRGPEIAAIQQDILSALGHRLDKRPPATKSPAAKTASRYSRKDAKSTLQSSDSSDHESRQTWASRKKRRPRPLQCSTQESSNDDTTLQPPIWLALVKSKLIDLCEYVQVVPLELRLLKQLNYDSIDSREDSIREAESGTFSWMLDDDTAIDMLPHMHRARRSFIEWLNSGSGVFHISGNAGAGKSTLMKLLRHHQRTQFELKTWAGEQSLVFSSFYFWNSGNQLQMSLEGLYRSVLLEVCRKCPDLISTLFPSQWQIFIAANIGSTVDEGLIGPQEINDAFSMLLTTDISAKYRMCFFIDGIDEYTGENVDYRALAGTIRKWGDSDGVKLCVSARPYNEFLDTFDASLRLHLHDLTSQDIEKYANDSFRSAHSLTALNYQQFVKTIVQKSEGVFLWARVVVRSLVSLASSGLNECQLQQRLESYPADIYELYDNLLESLGPEERLRSNQMLLLATQNPFAQALNALWFSWIDALGSPSFPSAKRPYATVEINARHSAVRLDLEHLTKGLLEMHTDRRERKDGDQFYRQRIQFFHRTARDFLRSPARSKQLKQSFGSLDLTETATRLRLAEIVLAGKYKKNPGADPRRRRLYFNYVRALFNIRDDRDQRYQIPRRYMQSLKEDLESTTDSSKFSSPYAVSSYASIANRGTIDEDPERAASFLHLALCHGQHAYVLEELQRHSELSLQRGREELSLALSAAFGQRRASPETFEALLRFSKSPLTKVKIRPPLGNDFLATKSYSITILTNFVARLVFTCLGESRSKPTPRTQSVEREDLNDLFIMLGHLLEVVAQEDLSVDESTKSDLLVASPYLCLLHNIERNVDITANQEVLITTLGQLALRYAPSVADSLLPLLGENATLGMETKSDASRTGFMMLPPWVINSLKPIGLEGNIRFVTHDCLDDYFCIQDMSLSSAVYAVASTILSNLFISLPVPQPNDALQKQVIVVTGSNTGLGLETSRHLLHLGVGKLIMAVRNQSKGEEARRELLKSTSRQANSTEVWLLDMDSYDSVKTFANRVSRLPRLDGVLANAGMATRKYSLSEGNERVLNVNVISTFLLCLLLLPKMRESGQQTGNPCRFVVPNSITHYFAPFEELRDQN</sequence>
<feature type="region of interest" description="Disordered" evidence="2">
    <location>
        <begin position="188"/>
        <end position="253"/>
    </location>
</feature>
<accession>A0ABR2UJ14</accession>
<gene>
    <name evidence="6" type="ORF">SUNI508_11184</name>
</gene>
<dbReference type="Pfam" id="PF00106">
    <property type="entry name" value="adh_short"/>
    <property type="match status" value="1"/>
</dbReference>
<dbReference type="Pfam" id="PF24883">
    <property type="entry name" value="NPHP3_N"/>
    <property type="match status" value="1"/>
</dbReference>
<dbReference type="InterPro" id="IPR027417">
    <property type="entry name" value="P-loop_NTPase"/>
</dbReference>
<keyword evidence="3" id="KW-0732">Signal</keyword>
<proteinExistence type="predicted"/>
<evidence type="ECO:0000259" key="4">
    <source>
        <dbReference type="Pfam" id="PF24883"/>
    </source>
</evidence>
<reference evidence="6 7" key="1">
    <citation type="journal article" date="2024" name="J. Plant Pathol.">
        <title>Sequence and assembly of the genome of Seiridium unicorne, isolate CBS 538.82, causal agent of cypress canker disease.</title>
        <authorList>
            <person name="Scali E."/>
            <person name="Rocca G.D."/>
            <person name="Danti R."/>
            <person name="Garbelotto M."/>
            <person name="Barberini S."/>
            <person name="Baroncelli R."/>
            <person name="Emiliani G."/>
        </authorList>
    </citation>
    <scope>NUCLEOTIDE SEQUENCE [LARGE SCALE GENOMIC DNA]</scope>
    <source>
        <strain evidence="6 7">BM-138-508</strain>
    </source>
</reference>
<evidence type="ECO:0000313" key="6">
    <source>
        <dbReference type="EMBL" id="KAK9414474.1"/>
    </source>
</evidence>
<feature type="compositionally biased region" description="Low complexity" evidence="2">
    <location>
        <begin position="195"/>
        <end position="206"/>
    </location>
</feature>
<dbReference type="Proteomes" id="UP001408356">
    <property type="component" value="Unassembled WGS sequence"/>
</dbReference>
<dbReference type="PANTHER" id="PTHR10039:SF5">
    <property type="entry name" value="NACHT DOMAIN-CONTAINING PROTEIN"/>
    <property type="match status" value="1"/>
</dbReference>
<dbReference type="SUPFAM" id="SSF51735">
    <property type="entry name" value="NAD(P)-binding Rossmann-fold domains"/>
    <property type="match status" value="1"/>
</dbReference>
<evidence type="ECO:0000256" key="2">
    <source>
        <dbReference type="SAM" id="MobiDB-lite"/>
    </source>
</evidence>
<name>A0ABR2UJ14_9PEZI</name>
<evidence type="ECO:0000259" key="5">
    <source>
        <dbReference type="Pfam" id="PF25053"/>
    </source>
</evidence>
<evidence type="ECO:0000256" key="1">
    <source>
        <dbReference type="ARBA" id="ARBA00022737"/>
    </source>
</evidence>
<evidence type="ECO:0008006" key="8">
    <source>
        <dbReference type="Google" id="ProtNLM"/>
    </source>
</evidence>
<dbReference type="InterPro" id="IPR056884">
    <property type="entry name" value="NPHP3-like_N"/>
</dbReference>
<comment type="caution">
    <text evidence="6">The sequence shown here is derived from an EMBL/GenBank/DDBJ whole genome shotgun (WGS) entry which is preliminary data.</text>
</comment>
<feature type="domain" description="Nephrocystin 3-like N-terminal" evidence="4">
    <location>
        <begin position="329"/>
        <end position="503"/>
    </location>
</feature>